<dbReference type="PANTHER" id="PTHR30511">
    <property type="entry name" value="ALANINE RACEMASE"/>
    <property type="match status" value="1"/>
</dbReference>
<dbReference type="InterPro" id="IPR020622">
    <property type="entry name" value="Ala_racemase_pyridoxalP-BS"/>
</dbReference>
<comment type="function">
    <text evidence="4">Catalyzes the interconversion of L-alanine and D-alanine. May also act on other amino acids.</text>
</comment>
<dbReference type="NCBIfam" id="TIGR00492">
    <property type="entry name" value="alr"/>
    <property type="match status" value="1"/>
</dbReference>
<keyword evidence="2 4" id="KW-0663">Pyridoxal phosphate</keyword>
<evidence type="ECO:0000256" key="1">
    <source>
        <dbReference type="ARBA" id="ARBA00001933"/>
    </source>
</evidence>
<dbReference type="GO" id="GO:0030632">
    <property type="term" value="P:D-alanine biosynthetic process"/>
    <property type="evidence" value="ECO:0007669"/>
    <property type="project" value="UniProtKB-UniRule"/>
</dbReference>
<name>A0A5C7FW65_9BURK</name>
<accession>A0A5C7FW65</accession>
<dbReference type="SUPFAM" id="SSF50621">
    <property type="entry name" value="Alanine racemase C-terminal domain-like"/>
    <property type="match status" value="1"/>
</dbReference>
<dbReference type="PANTHER" id="PTHR30511:SF0">
    <property type="entry name" value="ALANINE RACEMASE, CATABOLIC-RELATED"/>
    <property type="match status" value="1"/>
</dbReference>
<comment type="pathway">
    <text evidence="4">Amino-acid biosynthesis; D-alanine biosynthesis; D-alanine from L-alanine: step 1/1.</text>
</comment>
<dbReference type="CDD" id="cd00430">
    <property type="entry name" value="PLPDE_III_AR"/>
    <property type="match status" value="1"/>
</dbReference>
<comment type="cofactor">
    <cofactor evidence="1 4 5">
        <name>pyridoxal 5'-phosphate</name>
        <dbReference type="ChEBI" id="CHEBI:597326"/>
    </cofactor>
</comment>
<evidence type="ECO:0000313" key="9">
    <source>
        <dbReference type="Proteomes" id="UP000321413"/>
    </source>
</evidence>
<dbReference type="InterPro" id="IPR011079">
    <property type="entry name" value="Ala_racemase_C"/>
</dbReference>
<dbReference type="AlphaFoldDB" id="A0A5C7FW65"/>
<dbReference type="HAMAP" id="MF_01201">
    <property type="entry name" value="Ala_racemase"/>
    <property type="match status" value="1"/>
</dbReference>
<dbReference type="UniPathway" id="UPA00042">
    <property type="reaction ID" value="UER00497"/>
</dbReference>
<dbReference type="RefSeq" id="WP_147934074.1">
    <property type="nucleotide sequence ID" value="NZ_VPFD01000005.1"/>
</dbReference>
<dbReference type="Gene3D" id="2.40.37.10">
    <property type="entry name" value="Lyase, Ornithine Decarboxylase, Chain A, domain 1"/>
    <property type="match status" value="1"/>
</dbReference>
<evidence type="ECO:0000256" key="2">
    <source>
        <dbReference type="ARBA" id="ARBA00022898"/>
    </source>
</evidence>
<dbReference type="SMART" id="SM01005">
    <property type="entry name" value="Ala_racemase_C"/>
    <property type="match status" value="1"/>
</dbReference>
<dbReference type="GO" id="GO:0030170">
    <property type="term" value="F:pyridoxal phosphate binding"/>
    <property type="evidence" value="ECO:0007669"/>
    <property type="project" value="UniProtKB-UniRule"/>
</dbReference>
<feature type="active site" description="Proton acceptor; specific for D-alanine" evidence="4">
    <location>
        <position position="46"/>
    </location>
</feature>
<dbReference type="EMBL" id="VPFD01000005">
    <property type="protein sequence ID" value="TXG00812.1"/>
    <property type="molecule type" value="Genomic_DNA"/>
</dbReference>
<dbReference type="GO" id="GO:0005829">
    <property type="term" value="C:cytosol"/>
    <property type="evidence" value="ECO:0007669"/>
    <property type="project" value="TreeGrafter"/>
</dbReference>
<keyword evidence="9" id="KW-1185">Reference proteome</keyword>
<dbReference type="InterPro" id="IPR029066">
    <property type="entry name" value="PLP-binding_barrel"/>
</dbReference>
<dbReference type="EC" id="5.1.1.1" evidence="4"/>
<feature type="modified residue" description="N6-(pyridoxal phosphate)lysine" evidence="4 5">
    <location>
        <position position="46"/>
    </location>
</feature>
<evidence type="ECO:0000256" key="3">
    <source>
        <dbReference type="ARBA" id="ARBA00023235"/>
    </source>
</evidence>
<evidence type="ECO:0000256" key="6">
    <source>
        <dbReference type="PIRSR" id="PIRSR600821-52"/>
    </source>
</evidence>
<dbReference type="InterPro" id="IPR001608">
    <property type="entry name" value="Ala_racemase_N"/>
</dbReference>
<dbReference type="Pfam" id="PF01168">
    <property type="entry name" value="Ala_racemase_N"/>
    <property type="match status" value="1"/>
</dbReference>
<dbReference type="PRINTS" id="PR00992">
    <property type="entry name" value="ALARACEMASE"/>
</dbReference>
<evidence type="ECO:0000256" key="4">
    <source>
        <dbReference type="HAMAP-Rule" id="MF_01201"/>
    </source>
</evidence>
<dbReference type="InterPro" id="IPR000821">
    <property type="entry name" value="Ala_racemase"/>
</dbReference>
<protein>
    <recommendedName>
        <fullName evidence="4">Alanine racemase</fullName>
        <ecNumber evidence="4">5.1.1.1</ecNumber>
    </recommendedName>
</protein>
<dbReference type="PROSITE" id="PS00395">
    <property type="entry name" value="ALANINE_RACEMASE"/>
    <property type="match status" value="1"/>
</dbReference>
<comment type="catalytic activity">
    <reaction evidence="4">
        <text>L-alanine = D-alanine</text>
        <dbReference type="Rhea" id="RHEA:20249"/>
        <dbReference type="ChEBI" id="CHEBI:57416"/>
        <dbReference type="ChEBI" id="CHEBI:57972"/>
        <dbReference type="EC" id="5.1.1.1"/>
    </reaction>
</comment>
<evidence type="ECO:0000259" key="7">
    <source>
        <dbReference type="SMART" id="SM01005"/>
    </source>
</evidence>
<feature type="domain" description="Alanine racemase C-terminal" evidence="7">
    <location>
        <begin position="246"/>
        <end position="372"/>
    </location>
</feature>
<keyword evidence="3 4" id="KW-0413">Isomerase</keyword>
<dbReference type="SUPFAM" id="SSF51419">
    <property type="entry name" value="PLP-binding barrel"/>
    <property type="match status" value="1"/>
</dbReference>
<organism evidence="8 9">
    <name type="scientific">Massilia arenae</name>
    <dbReference type="NCBI Taxonomy" id="2603288"/>
    <lineage>
        <taxon>Bacteria</taxon>
        <taxon>Pseudomonadati</taxon>
        <taxon>Pseudomonadota</taxon>
        <taxon>Betaproteobacteria</taxon>
        <taxon>Burkholderiales</taxon>
        <taxon>Oxalobacteraceae</taxon>
        <taxon>Telluria group</taxon>
        <taxon>Massilia</taxon>
    </lineage>
</organism>
<feature type="binding site" evidence="4 6">
    <location>
        <position position="145"/>
    </location>
    <ligand>
        <name>substrate</name>
    </ligand>
</feature>
<dbReference type="InterPro" id="IPR009006">
    <property type="entry name" value="Ala_racemase/Decarboxylase_C"/>
</dbReference>
<comment type="caution">
    <text evidence="8">The sequence shown here is derived from an EMBL/GenBank/DDBJ whole genome shotgun (WGS) entry which is preliminary data.</text>
</comment>
<reference evidence="8 9" key="1">
    <citation type="submission" date="2019-08" db="EMBL/GenBank/DDBJ databases">
        <title>Massilia golmudensis sp. nov., isolated from sand in the Qinghai-Tibetan Plateau.</title>
        <authorList>
            <person name="Zhang B."/>
        </authorList>
    </citation>
    <scope>NUCLEOTIDE SEQUENCE [LARGE SCALE GENOMIC DNA]</scope>
    <source>
        <strain evidence="8 9">GEM5</strain>
    </source>
</reference>
<dbReference type="Gene3D" id="3.20.20.10">
    <property type="entry name" value="Alanine racemase"/>
    <property type="match status" value="1"/>
</dbReference>
<feature type="active site" description="Proton acceptor; specific for L-alanine" evidence="4">
    <location>
        <position position="267"/>
    </location>
</feature>
<proteinExistence type="inferred from homology"/>
<comment type="similarity">
    <text evidence="4">Belongs to the alanine racemase family.</text>
</comment>
<evidence type="ECO:0000313" key="8">
    <source>
        <dbReference type="EMBL" id="TXG00812.1"/>
    </source>
</evidence>
<feature type="binding site" evidence="4 6">
    <location>
        <position position="315"/>
    </location>
    <ligand>
        <name>substrate</name>
    </ligand>
</feature>
<evidence type="ECO:0000256" key="5">
    <source>
        <dbReference type="PIRSR" id="PIRSR600821-50"/>
    </source>
</evidence>
<dbReference type="Proteomes" id="UP000321413">
    <property type="component" value="Unassembled WGS sequence"/>
</dbReference>
<dbReference type="GO" id="GO:0008784">
    <property type="term" value="F:alanine racemase activity"/>
    <property type="evidence" value="ECO:0007669"/>
    <property type="project" value="UniProtKB-UniRule"/>
</dbReference>
<dbReference type="Pfam" id="PF00842">
    <property type="entry name" value="Ala_racemase_C"/>
    <property type="match status" value="1"/>
</dbReference>
<sequence length="378" mass="40068">MSDEASCARAGAILTVDLAAVRANYRLLRERGQAGGAQAACAAVLKADAYGLGMDKVAQALVREGCRSFFVAHLDEGIRLRQLVPADCTIHVMHGAMPGTARDCVGHDLVPVLNDPGQVAEWRALACELGRELPAALQVDTGMSRMGLAPFDLDRLRQDPAWLEGIDLRLLMSHLACADVPAHPLNERQRQRFDEVRALFPGVPASLANSSGVFLGSAWHFDLLRPGCALYGINPQPGHANPLAQAVSLAARVVQLRTVAAGDIVGYGARYVAPGERRIATIAIGYADGWLRALTGHSQAFVDGVAVPFAGTVSMDSITLDVTGIPEARIAPGQTVDLLCPQQTVDEVAGQAGTIGYEVLTRLGGRFARRYLGLPAQG</sequence>
<gene>
    <name evidence="8" type="primary">alr</name>
    <name evidence="8" type="ORF">FVD38_06520</name>
</gene>